<accession>A0ABR1AXU6</accession>
<evidence type="ECO:0000259" key="1">
    <source>
        <dbReference type="PROSITE" id="PS50020"/>
    </source>
</evidence>
<name>A0ABR1AXU6_POLSC</name>
<proteinExistence type="predicted"/>
<evidence type="ECO:0000313" key="2">
    <source>
        <dbReference type="EMBL" id="KAK6631035.1"/>
    </source>
</evidence>
<reference evidence="2 3" key="1">
    <citation type="submission" date="2023-09" db="EMBL/GenBank/DDBJ databases">
        <title>Genomes of two closely related lineages of the louse Polyplax serrata with different host specificities.</title>
        <authorList>
            <person name="Martinu J."/>
            <person name="Tarabai H."/>
            <person name="Stefka J."/>
            <person name="Hypsa V."/>
        </authorList>
    </citation>
    <scope>NUCLEOTIDE SEQUENCE [LARGE SCALE GENOMIC DNA]</scope>
    <source>
        <strain evidence="2">98ZLc_SE</strain>
    </source>
</reference>
<comment type="caution">
    <text evidence="2">The sequence shown here is derived from an EMBL/GenBank/DDBJ whole genome shotgun (WGS) entry which is preliminary data.</text>
</comment>
<dbReference type="InterPro" id="IPR036020">
    <property type="entry name" value="WW_dom_sf"/>
</dbReference>
<organism evidence="2 3">
    <name type="scientific">Polyplax serrata</name>
    <name type="common">Common mouse louse</name>
    <dbReference type="NCBI Taxonomy" id="468196"/>
    <lineage>
        <taxon>Eukaryota</taxon>
        <taxon>Metazoa</taxon>
        <taxon>Ecdysozoa</taxon>
        <taxon>Arthropoda</taxon>
        <taxon>Hexapoda</taxon>
        <taxon>Insecta</taxon>
        <taxon>Pterygota</taxon>
        <taxon>Neoptera</taxon>
        <taxon>Paraneoptera</taxon>
        <taxon>Psocodea</taxon>
        <taxon>Troctomorpha</taxon>
        <taxon>Phthiraptera</taxon>
        <taxon>Anoplura</taxon>
        <taxon>Polyplacidae</taxon>
        <taxon>Polyplax</taxon>
    </lineage>
</organism>
<feature type="domain" description="WW" evidence="1">
    <location>
        <begin position="2"/>
        <end position="34"/>
    </location>
</feature>
<sequence>MRSIGSDWTEYMTSSRVYYSNTVAKEKTWKLPRRDGATLNIQEGSTAENNRSRNQNHDNIGRLLRTGVLKIKQETASCKWVKSTIVLTELHVLVTWLLVAVLVNQRKKFKTNENVLPPCSSVEGRTHKNRVN</sequence>
<keyword evidence="3" id="KW-1185">Reference proteome</keyword>
<dbReference type="SUPFAM" id="SSF51045">
    <property type="entry name" value="WW domain"/>
    <property type="match status" value="1"/>
</dbReference>
<dbReference type="EMBL" id="JAWJWF010000007">
    <property type="protein sequence ID" value="KAK6631035.1"/>
    <property type="molecule type" value="Genomic_DNA"/>
</dbReference>
<evidence type="ECO:0000313" key="3">
    <source>
        <dbReference type="Proteomes" id="UP001359485"/>
    </source>
</evidence>
<dbReference type="Proteomes" id="UP001359485">
    <property type="component" value="Unassembled WGS sequence"/>
</dbReference>
<protein>
    <recommendedName>
        <fullName evidence="1">WW domain-containing protein</fullName>
    </recommendedName>
</protein>
<gene>
    <name evidence="2" type="ORF">RUM44_003207</name>
</gene>
<dbReference type="PROSITE" id="PS50020">
    <property type="entry name" value="WW_DOMAIN_2"/>
    <property type="match status" value="1"/>
</dbReference>
<dbReference type="InterPro" id="IPR001202">
    <property type="entry name" value="WW_dom"/>
</dbReference>